<dbReference type="PATRIC" id="fig|48936.3.peg.1650"/>
<organism evidence="2 3">
    <name type="scientific">Novosphingobium subterraneum</name>
    <dbReference type="NCBI Taxonomy" id="48936"/>
    <lineage>
        <taxon>Bacteria</taxon>
        <taxon>Pseudomonadati</taxon>
        <taxon>Pseudomonadota</taxon>
        <taxon>Alphaproteobacteria</taxon>
        <taxon>Sphingomonadales</taxon>
        <taxon>Sphingomonadaceae</taxon>
        <taxon>Novosphingobium</taxon>
    </lineage>
</organism>
<dbReference type="RefSeq" id="WP_039333255.1">
    <property type="nucleotide sequence ID" value="NZ_JRVC01000006.1"/>
</dbReference>
<evidence type="ECO:0000256" key="1">
    <source>
        <dbReference type="SAM" id="MobiDB-lite"/>
    </source>
</evidence>
<dbReference type="AlphaFoldDB" id="A0A0B8ZNF6"/>
<reference evidence="2 3" key="1">
    <citation type="submission" date="2014-10" db="EMBL/GenBank/DDBJ databases">
        <title>Draft genome sequence of Novosphingobium subterraneum DSM 12447.</title>
        <authorList>
            <person name="Gan H.M."/>
            <person name="Gan H.Y."/>
            <person name="Savka M.A."/>
        </authorList>
    </citation>
    <scope>NUCLEOTIDE SEQUENCE [LARGE SCALE GENOMIC DNA]</scope>
    <source>
        <strain evidence="2 3">DSM 12447</strain>
    </source>
</reference>
<name>A0A0B8ZNF6_9SPHN</name>
<evidence type="ECO:0000313" key="3">
    <source>
        <dbReference type="Proteomes" id="UP000031338"/>
    </source>
</evidence>
<proteinExistence type="predicted"/>
<dbReference type="EMBL" id="JRVC01000006">
    <property type="protein sequence ID" value="KHS47849.1"/>
    <property type="molecule type" value="Genomic_DNA"/>
</dbReference>
<feature type="compositionally biased region" description="Low complexity" evidence="1">
    <location>
        <begin position="74"/>
        <end position="104"/>
    </location>
</feature>
<sequence length="104" mass="10004">MPAISRLISHPIALLPIALGLALGGCGKKADDKAATAAGAEVLPGTISDDMINLDTSTASPPLAPVHTEKKKAAAPSASEAAAQTPVAGDDAAAAPAAGSADPE</sequence>
<keyword evidence="3" id="KW-1185">Reference proteome</keyword>
<evidence type="ECO:0000313" key="2">
    <source>
        <dbReference type="EMBL" id="KHS47849.1"/>
    </source>
</evidence>
<accession>A0A0B8ZNF6</accession>
<dbReference type="PROSITE" id="PS51257">
    <property type="entry name" value="PROKAR_LIPOPROTEIN"/>
    <property type="match status" value="1"/>
</dbReference>
<dbReference type="Proteomes" id="UP000031338">
    <property type="component" value="Unassembled WGS sequence"/>
</dbReference>
<gene>
    <name evidence="2" type="ORF">NJ75_01646</name>
</gene>
<feature type="region of interest" description="Disordered" evidence="1">
    <location>
        <begin position="53"/>
        <end position="104"/>
    </location>
</feature>
<protein>
    <recommendedName>
        <fullName evidence="4">Lipoprotein</fullName>
    </recommendedName>
</protein>
<dbReference type="STRING" id="48936.NJ75_01646"/>
<comment type="caution">
    <text evidence="2">The sequence shown here is derived from an EMBL/GenBank/DDBJ whole genome shotgun (WGS) entry which is preliminary data.</text>
</comment>
<evidence type="ECO:0008006" key="4">
    <source>
        <dbReference type="Google" id="ProtNLM"/>
    </source>
</evidence>